<organism evidence="1 2">
    <name type="scientific">Pseudorhodoferax aquiterrae</name>
    <dbReference type="NCBI Taxonomy" id="747304"/>
    <lineage>
        <taxon>Bacteria</taxon>
        <taxon>Pseudomonadati</taxon>
        <taxon>Pseudomonadota</taxon>
        <taxon>Betaproteobacteria</taxon>
        <taxon>Burkholderiales</taxon>
        <taxon>Comamonadaceae</taxon>
    </lineage>
</organism>
<evidence type="ECO:0008006" key="3">
    <source>
        <dbReference type="Google" id="ProtNLM"/>
    </source>
</evidence>
<protein>
    <recommendedName>
        <fullName evidence="3">4Fe-4S ferredoxin-type domain-containing protein</fullName>
    </recommendedName>
</protein>
<gene>
    <name evidence="1" type="ORF">GCM10007320_11640</name>
</gene>
<sequence>MRRSGPSEQADWQVVHVHPYAPAKPAHGAPCNGCGMCCLLEPCPLGMLLSRRRQGACVALRWDEAQGRYLCGALSEPAEVLGVRWLAPLARRWIAAGIGCDARFQVQEAGAAADTIARKPPP</sequence>
<evidence type="ECO:0000313" key="1">
    <source>
        <dbReference type="EMBL" id="GHC74459.1"/>
    </source>
</evidence>
<keyword evidence="2" id="KW-1185">Reference proteome</keyword>
<evidence type="ECO:0000313" key="2">
    <source>
        <dbReference type="Proteomes" id="UP000626210"/>
    </source>
</evidence>
<comment type="caution">
    <text evidence="1">The sequence shown here is derived from an EMBL/GenBank/DDBJ whole genome shotgun (WGS) entry which is preliminary data.</text>
</comment>
<name>A0ABQ3FYA5_9BURK</name>
<dbReference type="RefSeq" id="WP_189686022.1">
    <property type="nucleotide sequence ID" value="NZ_BMYK01000003.1"/>
</dbReference>
<dbReference type="Proteomes" id="UP000626210">
    <property type="component" value="Unassembled WGS sequence"/>
</dbReference>
<accession>A0ABQ3FYA5</accession>
<dbReference type="EMBL" id="BMYK01000003">
    <property type="protein sequence ID" value="GHC74459.1"/>
    <property type="molecule type" value="Genomic_DNA"/>
</dbReference>
<proteinExistence type="predicted"/>
<reference evidence="2" key="1">
    <citation type="journal article" date="2019" name="Int. J. Syst. Evol. Microbiol.">
        <title>The Global Catalogue of Microorganisms (GCM) 10K type strain sequencing project: providing services to taxonomists for standard genome sequencing and annotation.</title>
        <authorList>
            <consortium name="The Broad Institute Genomics Platform"/>
            <consortium name="The Broad Institute Genome Sequencing Center for Infectious Disease"/>
            <person name="Wu L."/>
            <person name="Ma J."/>
        </authorList>
    </citation>
    <scope>NUCLEOTIDE SEQUENCE [LARGE SCALE GENOMIC DNA]</scope>
    <source>
        <strain evidence="2">KCTC 23314</strain>
    </source>
</reference>